<dbReference type="PANTHER" id="PTHR46880:SF5">
    <property type="entry name" value="DUF4371 DOMAIN-CONTAINING PROTEIN"/>
    <property type="match status" value="1"/>
</dbReference>
<accession>A0AAD9Q009</accession>
<evidence type="ECO:0000313" key="2">
    <source>
        <dbReference type="EMBL" id="KAK2552118.1"/>
    </source>
</evidence>
<feature type="region of interest" description="Disordered" evidence="1">
    <location>
        <begin position="511"/>
        <end position="570"/>
    </location>
</feature>
<dbReference type="Proteomes" id="UP001249851">
    <property type="component" value="Unassembled WGS sequence"/>
</dbReference>
<reference evidence="2" key="2">
    <citation type="journal article" date="2023" name="Science">
        <title>Genomic signatures of disease resistance in endangered staghorn corals.</title>
        <authorList>
            <person name="Vollmer S.V."/>
            <person name="Selwyn J.D."/>
            <person name="Despard B.A."/>
            <person name="Roesel C.L."/>
        </authorList>
    </citation>
    <scope>NUCLEOTIDE SEQUENCE</scope>
    <source>
        <strain evidence="2">K2</strain>
    </source>
</reference>
<feature type="compositionally biased region" description="Acidic residues" evidence="1">
    <location>
        <begin position="553"/>
        <end position="570"/>
    </location>
</feature>
<evidence type="ECO:0000256" key="1">
    <source>
        <dbReference type="SAM" id="MobiDB-lite"/>
    </source>
</evidence>
<organism evidence="2 3">
    <name type="scientific">Acropora cervicornis</name>
    <name type="common">Staghorn coral</name>
    <dbReference type="NCBI Taxonomy" id="6130"/>
    <lineage>
        <taxon>Eukaryota</taxon>
        <taxon>Metazoa</taxon>
        <taxon>Cnidaria</taxon>
        <taxon>Anthozoa</taxon>
        <taxon>Hexacorallia</taxon>
        <taxon>Scleractinia</taxon>
        <taxon>Astrocoeniina</taxon>
        <taxon>Acroporidae</taxon>
        <taxon>Acropora</taxon>
    </lineage>
</organism>
<comment type="caution">
    <text evidence="2">The sequence shown here is derived from an EMBL/GenBank/DDBJ whole genome shotgun (WGS) entry which is preliminary data.</text>
</comment>
<reference evidence="2" key="1">
    <citation type="journal article" date="2023" name="G3 (Bethesda)">
        <title>Whole genome assembly and annotation of the endangered Caribbean coral Acropora cervicornis.</title>
        <authorList>
            <person name="Selwyn J.D."/>
            <person name="Vollmer S.V."/>
        </authorList>
    </citation>
    <scope>NUCLEOTIDE SEQUENCE</scope>
    <source>
        <strain evidence="2">K2</strain>
    </source>
</reference>
<keyword evidence="3" id="KW-1185">Reference proteome</keyword>
<gene>
    <name evidence="2" type="ORF">P5673_026869</name>
</gene>
<protein>
    <submittedName>
        <fullName evidence="2">Uncharacterized protein</fullName>
    </submittedName>
</protein>
<sequence>MSTIENATQASSSFDAKTSSTIVSASINAPSTSKFSNNVKPVAAEEMLETLKTCFPDLTLRSSYNCQNNCINLSPSELRSQKQLKIKFNHNWLFGDFTYCKQTDIHWLIFGVQSHGMFCVRNMPLNLRNKAKAYSSEPATRFRKLALEEHAASKQHHAAIAAEILSRVFVFHQEYVNQEVKFLFIEDVLNDQEADGATADMLLKVLTKPSYDNCGNSSKIHRRRAQNAAKKKVLTEVQKSCRTRWLSLDRSVEGVYLGFVPLMQTLQHFSEADAVAAGLLSKMRTPKFIGAIYALNQVLPVLTTLSKTFQKGTINFAQITSAIKATQSALDRIVEANTAITQMQADLAEDGRLSLCGANPIPNQCREVTNLLIKYVQSLKQNIRFQAALPVVLSFSVFDPLAVPAPQDASFRGYGLDEVEILGAHYYVTQTDKEKLQAERNNFKFELVQWKSKDEFKTATTMTTPTERVLHHLITMKETYTQVYPMLYRIVEVCTTMLVLNAWPERGVQTADQEDVTVGNSDDKAEDTTSVSEEPAVEAAVSEDVLESLNLCPDDDSNVDSDSDYACDFD</sequence>
<dbReference type="EMBL" id="JARQWQ010000090">
    <property type="protein sequence ID" value="KAK2552118.1"/>
    <property type="molecule type" value="Genomic_DNA"/>
</dbReference>
<name>A0AAD9Q009_ACRCE</name>
<dbReference type="PANTHER" id="PTHR46880">
    <property type="entry name" value="RAS-ASSOCIATING DOMAIN-CONTAINING PROTEIN"/>
    <property type="match status" value="1"/>
</dbReference>
<proteinExistence type="predicted"/>
<dbReference type="AlphaFoldDB" id="A0AAD9Q009"/>
<feature type="compositionally biased region" description="Low complexity" evidence="1">
    <location>
        <begin position="530"/>
        <end position="543"/>
    </location>
</feature>
<evidence type="ECO:0000313" key="3">
    <source>
        <dbReference type="Proteomes" id="UP001249851"/>
    </source>
</evidence>